<dbReference type="AlphaFoldDB" id="A0A822ZXD4"/>
<keyword evidence="2" id="KW-1185">Reference proteome</keyword>
<accession>A0A822ZXD4</accession>
<dbReference type="EMBL" id="DUZY01000008">
    <property type="protein sequence ID" value="DAD47879.1"/>
    <property type="molecule type" value="Genomic_DNA"/>
</dbReference>
<dbReference type="Proteomes" id="UP000607653">
    <property type="component" value="Unassembled WGS sequence"/>
</dbReference>
<sequence>MSIVIPEERGLGVGDHKVCSYSRAKLVKLSKRFKG</sequence>
<protein>
    <submittedName>
        <fullName evidence="1">Uncharacterized protein</fullName>
    </submittedName>
</protein>
<name>A0A822ZXD4_NELNU</name>
<evidence type="ECO:0000313" key="2">
    <source>
        <dbReference type="Proteomes" id="UP000607653"/>
    </source>
</evidence>
<gene>
    <name evidence="1" type="ORF">HUJ06_017816</name>
</gene>
<comment type="caution">
    <text evidence="1">The sequence shown here is derived from an EMBL/GenBank/DDBJ whole genome shotgun (WGS) entry which is preliminary data.</text>
</comment>
<reference evidence="1 2" key="1">
    <citation type="journal article" date="2020" name="Mol. Biol. Evol.">
        <title>Distinct Expression and Methylation Patterns for Genes with Different Fates following a Single Whole-Genome Duplication in Flowering Plants.</title>
        <authorList>
            <person name="Shi T."/>
            <person name="Rahmani R.S."/>
            <person name="Gugger P.F."/>
            <person name="Wang M."/>
            <person name="Li H."/>
            <person name="Zhang Y."/>
            <person name="Li Z."/>
            <person name="Wang Q."/>
            <person name="Van de Peer Y."/>
            <person name="Marchal K."/>
            <person name="Chen J."/>
        </authorList>
    </citation>
    <scope>NUCLEOTIDE SEQUENCE [LARGE SCALE GENOMIC DNA]</scope>
    <source>
        <tissue evidence="1">Leaf</tissue>
    </source>
</reference>
<evidence type="ECO:0000313" key="1">
    <source>
        <dbReference type="EMBL" id="DAD47879.1"/>
    </source>
</evidence>
<organism evidence="1 2">
    <name type="scientific">Nelumbo nucifera</name>
    <name type="common">Sacred lotus</name>
    <dbReference type="NCBI Taxonomy" id="4432"/>
    <lineage>
        <taxon>Eukaryota</taxon>
        <taxon>Viridiplantae</taxon>
        <taxon>Streptophyta</taxon>
        <taxon>Embryophyta</taxon>
        <taxon>Tracheophyta</taxon>
        <taxon>Spermatophyta</taxon>
        <taxon>Magnoliopsida</taxon>
        <taxon>Proteales</taxon>
        <taxon>Nelumbonaceae</taxon>
        <taxon>Nelumbo</taxon>
    </lineage>
</organism>
<proteinExistence type="predicted"/>